<protein>
    <submittedName>
        <fullName evidence="2">MarR family transcriptional regulator</fullName>
    </submittedName>
</protein>
<gene>
    <name evidence="2" type="ORF">F1D05_37705</name>
</gene>
<dbReference type="GO" id="GO:0006950">
    <property type="term" value="P:response to stress"/>
    <property type="evidence" value="ECO:0007669"/>
    <property type="project" value="TreeGrafter"/>
</dbReference>
<sequence>MKETLGAASGLVRLTFLVQNVYAEVGRGCDLTVAQAQMLCALTEESLGMADLSGVLGLERSSLTGLVDRAEHRGLVVREGDPRDRRVVKVTLTPAGADAVHKFHQQLTVRLEGLLEDLPATERDRFTRSLGRLVADVPAIFAD</sequence>
<proteinExistence type="predicted"/>
<dbReference type="InterPro" id="IPR036388">
    <property type="entry name" value="WH-like_DNA-bd_sf"/>
</dbReference>
<dbReference type="RefSeq" id="WP_185445002.1">
    <property type="nucleotide sequence ID" value="NZ_CP043661.1"/>
</dbReference>
<evidence type="ECO:0000313" key="2">
    <source>
        <dbReference type="EMBL" id="QNE22590.1"/>
    </source>
</evidence>
<name>A0A7G6X8M5_9ACTN</name>
<dbReference type="Gene3D" id="1.10.10.10">
    <property type="entry name" value="Winged helix-like DNA-binding domain superfamily/Winged helix DNA-binding domain"/>
    <property type="match status" value="1"/>
</dbReference>
<dbReference type="PROSITE" id="PS50995">
    <property type="entry name" value="HTH_MARR_2"/>
    <property type="match status" value="1"/>
</dbReference>
<dbReference type="InterPro" id="IPR000835">
    <property type="entry name" value="HTH_MarR-typ"/>
</dbReference>
<accession>A0A7G6X8M5</accession>
<reference evidence="3" key="1">
    <citation type="submission" date="2019-09" db="EMBL/GenBank/DDBJ databases">
        <title>Antimicrobial potential of Antarctic Bacteria.</title>
        <authorList>
            <person name="Benaud N."/>
            <person name="Edwards R.J."/>
            <person name="Ferrari B.C."/>
        </authorList>
    </citation>
    <scope>NUCLEOTIDE SEQUENCE [LARGE SCALE GENOMIC DNA]</scope>
    <source>
        <strain evidence="3">SPB151</strain>
    </source>
</reference>
<dbReference type="Pfam" id="PF12802">
    <property type="entry name" value="MarR_2"/>
    <property type="match status" value="1"/>
</dbReference>
<dbReference type="GO" id="GO:0003700">
    <property type="term" value="F:DNA-binding transcription factor activity"/>
    <property type="evidence" value="ECO:0007669"/>
    <property type="project" value="InterPro"/>
</dbReference>
<dbReference type="InterPro" id="IPR036390">
    <property type="entry name" value="WH_DNA-bd_sf"/>
</dbReference>
<organism evidence="2 3">
    <name type="scientific">Kribbella qitaiheensis</name>
    <dbReference type="NCBI Taxonomy" id="1544730"/>
    <lineage>
        <taxon>Bacteria</taxon>
        <taxon>Bacillati</taxon>
        <taxon>Actinomycetota</taxon>
        <taxon>Actinomycetes</taxon>
        <taxon>Propionibacteriales</taxon>
        <taxon>Kribbellaceae</taxon>
        <taxon>Kribbella</taxon>
    </lineage>
</organism>
<reference evidence="2 3" key="2">
    <citation type="journal article" date="2020" name="Microbiol. Resour. Announc.">
        <title>Antarctic desert soil bacteria exhibit high novel natural product potential, evaluated through long-read genome sequencing and comparative genomics.</title>
        <authorList>
            <person name="Benaud N."/>
            <person name="Edwards R.J."/>
            <person name="Amos T.G."/>
            <person name="D'Agostino P.M."/>
            <person name="Gutierrez-Chavez C."/>
            <person name="Montgomery K."/>
            <person name="Nicetic I."/>
            <person name="Ferrari B.C."/>
        </authorList>
    </citation>
    <scope>NUCLEOTIDE SEQUENCE [LARGE SCALE GENOMIC DNA]</scope>
    <source>
        <strain evidence="2 3">SPB151</strain>
    </source>
</reference>
<dbReference type="KEGG" id="kqi:F1D05_37705"/>
<dbReference type="EMBL" id="CP043661">
    <property type="protein sequence ID" value="QNE22590.1"/>
    <property type="molecule type" value="Genomic_DNA"/>
</dbReference>
<dbReference type="SMART" id="SM00347">
    <property type="entry name" value="HTH_MARR"/>
    <property type="match status" value="1"/>
</dbReference>
<dbReference type="PANTHER" id="PTHR33164:SF43">
    <property type="entry name" value="HTH-TYPE TRANSCRIPTIONAL REPRESSOR YETL"/>
    <property type="match status" value="1"/>
</dbReference>
<dbReference type="PRINTS" id="PR00598">
    <property type="entry name" value="HTHMARR"/>
</dbReference>
<feature type="domain" description="HTH marR-type" evidence="1">
    <location>
        <begin position="1"/>
        <end position="135"/>
    </location>
</feature>
<dbReference type="AlphaFoldDB" id="A0A7G6X8M5"/>
<dbReference type="InterPro" id="IPR039422">
    <property type="entry name" value="MarR/SlyA-like"/>
</dbReference>
<dbReference type="Proteomes" id="UP000515563">
    <property type="component" value="Chromosome"/>
</dbReference>
<dbReference type="PANTHER" id="PTHR33164">
    <property type="entry name" value="TRANSCRIPTIONAL REGULATOR, MARR FAMILY"/>
    <property type="match status" value="1"/>
</dbReference>
<evidence type="ECO:0000259" key="1">
    <source>
        <dbReference type="PROSITE" id="PS50995"/>
    </source>
</evidence>
<dbReference type="SUPFAM" id="SSF46785">
    <property type="entry name" value="Winged helix' DNA-binding domain"/>
    <property type="match status" value="1"/>
</dbReference>
<keyword evidence="3" id="KW-1185">Reference proteome</keyword>
<evidence type="ECO:0000313" key="3">
    <source>
        <dbReference type="Proteomes" id="UP000515563"/>
    </source>
</evidence>